<evidence type="ECO:0000313" key="2">
    <source>
        <dbReference type="Proteomes" id="UP000306319"/>
    </source>
</evidence>
<evidence type="ECO:0000313" key="1">
    <source>
        <dbReference type="EMBL" id="TGY80948.1"/>
    </source>
</evidence>
<protein>
    <submittedName>
        <fullName evidence="1">Uncharacterized protein</fullName>
    </submittedName>
</protein>
<comment type="caution">
    <text evidence="1">The sequence shown here is derived from an EMBL/GenBank/DDBJ whole genome shotgun (WGS) entry which is preliminary data.</text>
</comment>
<dbReference type="Proteomes" id="UP000306319">
    <property type="component" value="Unassembled WGS sequence"/>
</dbReference>
<accession>A0AC61RMB6</accession>
<organism evidence="1 2">
    <name type="scientific">Lepagella muris</name>
    <dbReference type="NCBI Taxonomy" id="3032870"/>
    <lineage>
        <taxon>Bacteria</taxon>
        <taxon>Pseudomonadati</taxon>
        <taxon>Bacteroidota</taxon>
        <taxon>Bacteroidia</taxon>
        <taxon>Bacteroidales</taxon>
        <taxon>Muribaculaceae</taxon>
        <taxon>Lepagella</taxon>
    </lineage>
</organism>
<proteinExistence type="predicted"/>
<reference evidence="1" key="1">
    <citation type="submission" date="2019-04" db="EMBL/GenBank/DDBJ databases">
        <title>Microbes associate with the intestines of laboratory mice.</title>
        <authorList>
            <person name="Navarre W."/>
            <person name="Wong E."/>
            <person name="Huang K."/>
            <person name="Tropini C."/>
            <person name="Ng K."/>
            <person name="Yu B."/>
        </authorList>
    </citation>
    <scope>NUCLEOTIDE SEQUENCE</scope>
    <source>
        <strain evidence="1">NM04_E33</strain>
    </source>
</reference>
<dbReference type="EMBL" id="SRYB01000001">
    <property type="protein sequence ID" value="TGY80948.1"/>
    <property type="molecule type" value="Genomic_DNA"/>
</dbReference>
<name>A0AC61RMB6_9BACT</name>
<sequence length="107" mass="13025">MNQTICDIEEDWDDYAYDHNYDLYDSLDYEDDPRNLTDRPSRFVKRHILPGLHPLIEEIRAKNGKAKMGEQLRCPMCGRWFVKKSYQQIFCTKSCKIKYHNKRQVWY</sequence>
<gene>
    <name evidence="1" type="ORF">E5331_00785</name>
</gene>
<keyword evidence="2" id="KW-1185">Reference proteome</keyword>